<dbReference type="PANTHER" id="PTHR12953:SF3">
    <property type="entry name" value="SUN DOMAIN-CONTAINING PROTEIN 5"/>
    <property type="match status" value="1"/>
</dbReference>
<reference evidence="13 14" key="1">
    <citation type="submission" date="2020-04" db="EMBL/GenBank/DDBJ databases">
        <title>Plant Genome Project.</title>
        <authorList>
            <person name="Zhang R.-G."/>
        </authorList>
    </citation>
    <scope>NUCLEOTIDE SEQUENCE [LARGE SCALE GENOMIC DNA]</scope>
    <source>
        <strain evidence="13">YNK0</strain>
        <tissue evidence="13">Leaf</tissue>
    </source>
</reference>
<evidence type="ECO:0000256" key="10">
    <source>
        <dbReference type="SAM" id="Coils"/>
    </source>
</evidence>
<dbReference type="FunFam" id="2.60.120.260:FF:000062">
    <property type="entry name" value="Galactose-binding protein isoform 3"/>
    <property type="match status" value="1"/>
</dbReference>
<name>A0A835D3L3_TETSI</name>
<keyword evidence="3 11" id="KW-0812">Transmembrane</keyword>
<organism evidence="13 14">
    <name type="scientific">Tetracentron sinense</name>
    <name type="common">Spur-leaf</name>
    <dbReference type="NCBI Taxonomy" id="13715"/>
    <lineage>
        <taxon>Eukaryota</taxon>
        <taxon>Viridiplantae</taxon>
        <taxon>Streptophyta</taxon>
        <taxon>Embryophyta</taxon>
        <taxon>Tracheophyta</taxon>
        <taxon>Spermatophyta</taxon>
        <taxon>Magnoliopsida</taxon>
        <taxon>Trochodendrales</taxon>
        <taxon>Trochodendraceae</taxon>
        <taxon>Tetracentron</taxon>
    </lineage>
</organism>
<dbReference type="Pfam" id="PF07738">
    <property type="entry name" value="Sad1_UNC"/>
    <property type="match status" value="1"/>
</dbReference>
<feature type="domain" description="SUN" evidence="12">
    <location>
        <begin position="190"/>
        <end position="350"/>
    </location>
</feature>
<feature type="coiled-coil region" evidence="10">
    <location>
        <begin position="450"/>
        <end position="477"/>
    </location>
</feature>
<dbReference type="OrthoDB" id="266334at2759"/>
<dbReference type="GO" id="GO:0005789">
    <property type="term" value="C:endoplasmic reticulum membrane"/>
    <property type="evidence" value="ECO:0007669"/>
    <property type="project" value="UniProtKB-SubCell"/>
</dbReference>
<dbReference type="InterPro" id="IPR045120">
    <property type="entry name" value="Suco/Slp1-like"/>
</dbReference>
<dbReference type="Gene3D" id="2.60.120.260">
    <property type="entry name" value="Galactose-binding domain-like"/>
    <property type="match status" value="1"/>
</dbReference>
<dbReference type="OMA" id="RDSYCKV"/>
<feature type="transmembrane region" description="Helical" evidence="11">
    <location>
        <begin position="14"/>
        <end position="33"/>
    </location>
</feature>
<dbReference type="PROSITE" id="PS51469">
    <property type="entry name" value="SUN"/>
    <property type="match status" value="1"/>
</dbReference>
<keyword evidence="5 11" id="KW-1133">Transmembrane helix</keyword>
<feature type="transmembrane region" description="Helical" evidence="11">
    <location>
        <begin position="560"/>
        <end position="579"/>
    </location>
</feature>
<evidence type="ECO:0000256" key="5">
    <source>
        <dbReference type="ARBA" id="ARBA00022989"/>
    </source>
</evidence>
<comment type="function">
    <text evidence="9">Encodes a member of the mid-SUN subfamily of SUN-domain proteins that is localized to both the nuclear envelope and the ER. It is involved in early seed development and nuclear morphology. [TAIR].</text>
</comment>
<evidence type="ECO:0000256" key="8">
    <source>
        <dbReference type="ARBA" id="ARBA00023242"/>
    </source>
</evidence>
<dbReference type="GO" id="GO:0031965">
    <property type="term" value="C:nuclear membrane"/>
    <property type="evidence" value="ECO:0007669"/>
    <property type="project" value="UniProtKB-SubCell"/>
</dbReference>
<keyword evidence="7 11" id="KW-0472">Membrane</keyword>
<dbReference type="EMBL" id="JABCRI010000021">
    <property type="protein sequence ID" value="KAF8380036.1"/>
    <property type="molecule type" value="Genomic_DNA"/>
</dbReference>
<evidence type="ECO:0000259" key="12">
    <source>
        <dbReference type="PROSITE" id="PS51469"/>
    </source>
</evidence>
<keyword evidence="6 10" id="KW-0175">Coiled coil</keyword>
<evidence type="ECO:0000256" key="11">
    <source>
        <dbReference type="SAM" id="Phobius"/>
    </source>
</evidence>
<keyword evidence="8" id="KW-0539">Nucleus</keyword>
<evidence type="ECO:0000313" key="13">
    <source>
        <dbReference type="EMBL" id="KAF8380036.1"/>
    </source>
</evidence>
<dbReference type="Proteomes" id="UP000655225">
    <property type="component" value="Unassembled WGS sequence"/>
</dbReference>
<evidence type="ECO:0000256" key="6">
    <source>
        <dbReference type="ARBA" id="ARBA00023054"/>
    </source>
</evidence>
<comment type="subcellular location">
    <subcellularLocation>
        <location evidence="2">Endoplasmic reticulum membrane</location>
        <topology evidence="2">Multi-pass membrane protein</topology>
    </subcellularLocation>
    <subcellularLocation>
        <location evidence="1">Nucleus membrane</location>
        <topology evidence="1">Multi-pass membrane protein</topology>
    </subcellularLocation>
</comment>
<feature type="transmembrane region" description="Helical" evidence="11">
    <location>
        <begin position="600"/>
        <end position="618"/>
    </location>
</feature>
<dbReference type="AlphaFoldDB" id="A0A835D3L3"/>
<accession>A0A835D3L3</accession>
<protein>
    <recommendedName>
        <fullName evidence="12">SUN domain-containing protein</fullName>
    </recommendedName>
</protein>
<dbReference type="GO" id="GO:0034975">
    <property type="term" value="P:protein folding in endoplasmic reticulum"/>
    <property type="evidence" value="ECO:0007669"/>
    <property type="project" value="TreeGrafter"/>
</dbReference>
<evidence type="ECO:0000256" key="7">
    <source>
        <dbReference type="ARBA" id="ARBA00023136"/>
    </source>
</evidence>
<evidence type="ECO:0000256" key="2">
    <source>
        <dbReference type="ARBA" id="ARBA00004477"/>
    </source>
</evidence>
<sequence length="619" mass="70571">MKKPRDASIYRKSYVQLSLSFIFSFWCFVFLFYSRLGQSHPIGVTRISGALLFILCLLKTVLISIYLHYRHKPHPSVCIDELCNHTDSYNAAGSNNHTNEMLLEFNVSINCNNSTVHDHNSADSKSSLRKPKDFEEVIWSVLGYSALMCNVQPAEEQKTNKSEQKQNGRTARPAYLDLNEFRNKTKQEKGREPPSQVGNITHRLESSGIEYNYASASKGAKVLAHNKEAKGASNILGRDRDKYLRNPCTVEDKFVVIELAEETLVDAVKIANFEHHSSNFKDFELSGSLSYPTEAWSLMGKFVAANVKHAQRFMLPEPKWVRYLRLNLLSHYGSEFYCTLSVLEVYGVDAIEWMLEDLIVVSEEPVSDQSLEPNLTRTLVRSEPGSTDRDRIGQVQNWVDTASKGVDNMYDGQRLETEIMKTVGLMSNIPDPVMEIRQQPKGRIPGDTVLKILMQKVRSLELNLSVLEEYIKELNRRGEDVLPELDKELSRNFLLLEETKSEIKDLMKWKEITDKGISEHDSWKSIMSSRMDALLRENSLLRLEIEKVVNDQANLENKELAVLAVSFCFACVAVLKLVLKWILMLFGASQSEKVYRTSRGWVLILVSSSITTLITLLYS</sequence>
<evidence type="ECO:0000313" key="14">
    <source>
        <dbReference type="Proteomes" id="UP000655225"/>
    </source>
</evidence>
<feature type="coiled-coil region" evidence="10">
    <location>
        <begin position="531"/>
        <end position="558"/>
    </location>
</feature>
<proteinExistence type="predicted"/>
<feature type="transmembrane region" description="Helical" evidence="11">
    <location>
        <begin position="45"/>
        <end position="69"/>
    </location>
</feature>
<keyword evidence="4" id="KW-0256">Endoplasmic reticulum</keyword>
<keyword evidence="14" id="KW-1185">Reference proteome</keyword>
<evidence type="ECO:0000256" key="1">
    <source>
        <dbReference type="ARBA" id="ARBA00004232"/>
    </source>
</evidence>
<dbReference type="InterPro" id="IPR012919">
    <property type="entry name" value="SUN_dom"/>
</dbReference>
<evidence type="ECO:0000256" key="4">
    <source>
        <dbReference type="ARBA" id="ARBA00022824"/>
    </source>
</evidence>
<evidence type="ECO:0000256" key="9">
    <source>
        <dbReference type="ARBA" id="ARBA00054046"/>
    </source>
</evidence>
<evidence type="ECO:0000256" key="3">
    <source>
        <dbReference type="ARBA" id="ARBA00022692"/>
    </source>
</evidence>
<gene>
    <name evidence="13" type="ORF">HHK36_027506</name>
</gene>
<dbReference type="SUPFAM" id="SSF49785">
    <property type="entry name" value="Galactose-binding domain-like"/>
    <property type="match status" value="1"/>
</dbReference>
<comment type="caution">
    <text evidence="13">The sequence shown here is derived from an EMBL/GenBank/DDBJ whole genome shotgun (WGS) entry which is preliminary data.</text>
</comment>
<dbReference type="InterPro" id="IPR008979">
    <property type="entry name" value="Galactose-bd-like_sf"/>
</dbReference>
<dbReference type="PANTHER" id="PTHR12953">
    <property type="entry name" value="MEMBRANE PROTEIN CH1 RELATED"/>
    <property type="match status" value="1"/>
</dbReference>